<accession>A0A413VTG1</accession>
<proteinExistence type="predicted"/>
<dbReference type="SUPFAM" id="SSF49899">
    <property type="entry name" value="Concanavalin A-like lectins/glucanases"/>
    <property type="match status" value="1"/>
</dbReference>
<gene>
    <name evidence="3" type="ORF">DW888_04910</name>
</gene>
<keyword evidence="1" id="KW-0732">Signal</keyword>
<dbReference type="InterPro" id="IPR045474">
    <property type="entry name" value="GEVED"/>
</dbReference>
<dbReference type="Proteomes" id="UP000284379">
    <property type="component" value="Unassembled WGS sequence"/>
</dbReference>
<feature type="chain" id="PRO_5019131131" evidence="1">
    <location>
        <begin position="23"/>
        <end position="765"/>
    </location>
</feature>
<dbReference type="EMBL" id="QSGO01000003">
    <property type="protein sequence ID" value="RHB36905.1"/>
    <property type="molecule type" value="Genomic_DNA"/>
</dbReference>
<dbReference type="Pfam" id="PF13385">
    <property type="entry name" value="Laminin_G_3"/>
    <property type="match status" value="1"/>
</dbReference>
<dbReference type="Pfam" id="PF20009">
    <property type="entry name" value="GEVED"/>
    <property type="match status" value="1"/>
</dbReference>
<protein>
    <submittedName>
        <fullName evidence="3">T9SS C-terminal target domain-containing protein</fullName>
    </submittedName>
</protein>
<feature type="domain" description="GEVED" evidence="2">
    <location>
        <begin position="428"/>
        <end position="505"/>
    </location>
</feature>
<dbReference type="InterPro" id="IPR026444">
    <property type="entry name" value="Secre_tail"/>
</dbReference>
<evidence type="ECO:0000259" key="2">
    <source>
        <dbReference type="Pfam" id="PF20009"/>
    </source>
</evidence>
<dbReference type="NCBIfam" id="TIGR04183">
    <property type="entry name" value="Por_Secre_tail"/>
    <property type="match status" value="1"/>
</dbReference>
<dbReference type="GO" id="GO:0004553">
    <property type="term" value="F:hydrolase activity, hydrolyzing O-glycosyl compounds"/>
    <property type="evidence" value="ECO:0007669"/>
    <property type="project" value="UniProtKB-ARBA"/>
</dbReference>
<reference evidence="3 4" key="1">
    <citation type="submission" date="2018-08" db="EMBL/GenBank/DDBJ databases">
        <title>A genome reference for cultivated species of the human gut microbiota.</title>
        <authorList>
            <person name="Zou Y."/>
            <person name="Xue W."/>
            <person name="Luo G."/>
        </authorList>
    </citation>
    <scope>NUCLEOTIDE SEQUENCE [LARGE SCALE GENOMIC DNA]</scope>
    <source>
        <strain evidence="3 4">AM40-30BH</strain>
    </source>
</reference>
<dbReference type="AlphaFoldDB" id="A0A413VTG1"/>
<evidence type="ECO:0000313" key="4">
    <source>
        <dbReference type="Proteomes" id="UP000284379"/>
    </source>
</evidence>
<name>A0A413VTG1_9BACE</name>
<sequence>MNKNTLFTLLVLLLTSFISVNASENKAIDIPAAVWQSNKLTAYRLEVLDNLLGERGVTDERIGKSFTIAAWVNLRALPAGGMSYIMGHGAQGHFNQNGSLVLMVNKDGDFYVKGNKTNYSLTEKANIGEWFCLAVAYDYDNNSITAYKNGEILGSTIELGDSKLEIFADDPCIFYVGGSLYDGFCDEFQFYNKALTQEEAAQAMIDASTVNGITALYNLDEEVEGTTGTFANQIEGDKANITAVYNKISGTTKWQGEGEFPYTTSTPTSPTLVDGRTFAVTLEQPAIGGSFEVQKDGVAITSGDKFENGTVLSVVATPDADYRVSSIFVNSIAIEGTEFTVSGTTNITIEFIEAEIEYCTPTFSQGREVGHITSATTTGAVANLNYTDTGTGNYDNYNKIVDRSMAIRAGQTIEVTVQAQNGRWGVERIFVDLNGDGQFDADEMIIKYGDTSNSNNNLDNVVASFTLPENFSAKKTLMRVLFTDGDTQGGDDACGAYVDGGFYDFEMRIVDAAYTVTYANTTPDLGAITVKAGENAISNGDEIEAGTELTIEVAPNESVKIASFTINDENRLSDLKNNTLKITATSSIDIKVSFKSTQYTFNLVNVTPNSGSVVAKNYDTQAEIADGDKINEGDYITITLTPNKGEKVIGLKNNEEAVDLNNEVDDYGNYMEYSFEAKGDVSIEATFSKLVGIISANADLTAYYDAASQTLNIGDNATAIIYDLAGNAVMNVNEKQKNLAGLNSGCYIVKVEASNITKAFKVIKR</sequence>
<organism evidence="3 4">
    <name type="scientific">Bacteroides nordii</name>
    <dbReference type="NCBI Taxonomy" id="291645"/>
    <lineage>
        <taxon>Bacteria</taxon>
        <taxon>Pseudomonadati</taxon>
        <taxon>Bacteroidota</taxon>
        <taxon>Bacteroidia</taxon>
        <taxon>Bacteroidales</taxon>
        <taxon>Bacteroidaceae</taxon>
        <taxon>Bacteroides</taxon>
    </lineage>
</organism>
<dbReference type="InterPro" id="IPR013320">
    <property type="entry name" value="ConA-like_dom_sf"/>
</dbReference>
<evidence type="ECO:0000256" key="1">
    <source>
        <dbReference type="SAM" id="SignalP"/>
    </source>
</evidence>
<feature type="signal peptide" evidence="1">
    <location>
        <begin position="1"/>
        <end position="22"/>
    </location>
</feature>
<dbReference type="GO" id="GO:0005975">
    <property type="term" value="P:carbohydrate metabolic process"/>
    <property type="evidence" value="ECO:0007669"/>
    <property type="project" value="UniProtKB-ARBA"/>
</dbReference>
<evidence type="ECO:0000313" key="3">
    <source>
        <dbReference type="EMBL" id="RHB36905.1"/>
    </source>
</evidence>
<dbReference type="RefSeq" id="WP_122200988.1">
    <property type="nucleotide sequence ID" value="NZ_CABJFV010000003.1"/>
</dbReference>
<comment type="caution">
    <text evidence="3">The sequence shown here is derived from an EMBL/GenBank/DDBJ whole genome shotgun (WGS) entry which is preliminary data.</text>
</comment>
<dbReference type="Gene3D" id="2.60.120.200">
    <property type="match status" value="1"/>
</dbReference>